<dbReference type="GO" id="GO:0006545">
    <property type="term" value="P:glycine biosynthetic process"/>
    <property type="evidence" value="ECO:0007669"/>
    <property type="project" value="TreeGrafter"/>
</dbReference>
<evidence type="ECO:0000256" key="2">
    <source>
        <dbReference type="ARBA" id="ARBA00006966"/>
    </source>
</evidence>
<evidence type="ECO:0000256" key="5">
    <source>
        <dbReference type="PIRSR" id="PIRSR017617-1"/>
    </source>
</evidence>
<comment type="similarity">
    <text evidence="2">Belongs to the threonine aldolase family.</text>
</comment>
<dbReference type="PIRSF" id="PIRSF017617">
    <property type="entry name" value="Thr_aldolase"/>
    <property type="match status" value="1"/>
</dbReference>
<feature type="modified residue" description="N6-(pyridoxal phosphate)lysine" evidence="5">
    <location>
        <position position="199"/>
    </location>
</feature>
<dbReference type="Gene3D" id="3.90.1150.10">
    <property type="entry name" value="Aspartate Aminotransferase, domain 1"/>
    <property type="match status" value="1"/>
</dbReference>
<dbReference type="CDD" id="cd06502">
    <property type="entry name" value="TA_like"/>
    <property type="match status" value="1"/>
</dbReference>
<evidence type="ECO:0000256" key="1">
    <source>
        <dbReference type="ARBA" id="ARBA00001933"/>
    </source>
</evidence>
<dbReference type="Pfam" id="PF01212">
    <property type="entry name" value="Beta_elim_lyase"/>
    <property type="match status" value="1"/>
</dbReference>
<evidence type="ECO:0000256" key="4">
    <source>
        <dbReference type="ARBA" id="ARBA00023239"/>
    </source>
</evidence>
<dbReference type="Proteomes" id="UP000070589">
    <property type="component" value="Unassembled WGS sequence"/>
</dbReference>
<feature type="domain" description="Aromatic amino acid beta-eliminating lyase/threonine aldolase" evidence="7">
    <location>
        <begin position="3"/>
        <end position="287"/>
    </location>
</feature>
<feature type="coiled-coil region" evidence="6">
    <location>
        <begin position="248"/>
        <end position="302"/>
    </location>
</feature>
<evidence type="ECO:0000313" key="8">
    <source>
        <dbReference type="EMBL" id="KXA90734.1"/>
    </source>
</evidence>
<dbReference type="PANTHER" id="PTHR48097">
    <property type="entry name" value="L-THREONINE ALDOLASE-RELATED"/>
    <property type="match status" value="1"/>
</dbReference>
<reference evidence="8 9" key="1">
    <citation type="journal article" date="2016" name="Sci. Rep.">
        <title>Metabolic traits of an uncultured archaeal lineage -MSBL1- from brine pools of the Red Sea.</title>
        <authorList>
            <person name="Mwirichia R."/>
            <person name="Alam I."/>
            <person name="Rashid M."/>
            <person name="Vinu M."/>
            <person name="Ba-Alawi W."/>
            <person name="Anthony Kamau A."/>
            <person name="Kamanda Ngugi D."/>
            <person name="Goker M."/>
            <person name="Klenk H.P."/>
            <person name="Bajic V."/>
            <person name="Stingl U."/>
        </authorList>
    </citation>
    <scope>NUCLEOTIDE SEQUENCE [LARGE SCALE GENOMIC DNA]</scope>
    <source>
        <strain evidence="8">SCGC-AAA259D14</strain>
    </source>
</reference>
<sequence length="338" mass="37381">MIDLRSDTVTKPVPEMREAIKQAEVGDDVYGEDPTVNELQRKAAEKFGKEASLFVPSGSMGNQVSINVSTQPGQEVILDSECHIYNHEMGAMSSISGVLPRSIETEKNYLPIDKVRENIWPGEYYFTKTGLIALENTQNQKGGVIYPEDKKDKLIDLADERDIPVHLDGARIFNASIATNTPVNKLTEGFTSVMFCLSKGLGAPVGSMVVGSHDFIEEARRVRKTFGGGMRQVGVLAAAGLYALENHIERLGEDHENAKILADFLEDLNQIKVNDPETNIIMIELKDDDLSAERLVEELEKKNILTGTIGSQKIRMVTHLGINREDVEKTAEVIKSII</sequence>
<comment type="cofactor">
    <cofactor evidence="1">
        <name>pyridoxal 5'-phosphate</name>
        <dbReference type="ChEBI" id="CHEBI:597326"/>
    </cofactor>
</comment>
<keyword evidence="4" id="KW-0456">Lyase</keyword>
<dbReference type="GO" id="GO:0008732">
    <property type="term" value="F:L-allo-threonine aldolase activity"/>
    <property type="evidence" value="ECO:0007669"/>
    <property type="project" value="TreeGrafter"/>
</dbReference>
<dbReference type="GO" id="GO:0005829">
    <property type="term" value="C:cytosol"/>
    <property type="evidence" value="ECO:0007669"/>
    <property type="project" value="TreeGrafter"/>
</dbReference>
<dbReference type="GO" id="GO:0006567">
    <property type="term" value="P:L-threonine catabolic process"/>
    <property type="evidence" value="ECO:0007669"/>
    <property type="project" value="TreeGrafter"/>
</dbReference>
<dbReference type="InterPro" id="IPR023603">
    <property type="entry name" value="Low_specificity_L-TA-like"/>
</dbReference>
<keyword evidence="9" id="KW-1185">Reference proteome</keyword>
<dbReference type="FunFam" id="3.90.1150.10:FF:000041">
    <property type="entry name" value="Low-specificity L-threonine aldolase"/>
    <property type="match status" value="1"/>
</dbReference>
<evidence type="ECO:0000259" key="7">
    <source>
        <dbReference type="Pfam" id="PF01212"/>
    </source>
</evidence>
<evidence type="ECO:0000313" key="9">
    <source>
        <dbReference type="Proteomes" id="UP000070589"/>
    </source>
</evidence>
<dbReference type="InterPro" id="IPR015421">
    <property type="entry name" value="PyrdxlP-dep_Trfase_major"/>
</dbReference>
<dbReference type="FunFam" id="3.40.640.10:FF:000030">
    <property type="entry name" value="Low-specificity L-threonine aldolase"/>
    <property type="match status" value="1"/>
</dbReference>
<evidence type="ECO:0000256" key="3">
    <source>
        <dbReference type="ARBA" id="ARBA00022898"/>
    </source>
</evidence>
<name>A0A133U969_9EURY</name>
<dbReference type="InterPro" id="IPR015424">
    <property type="entry name" value="PyrdxlP-dep_Trfase"/>
</dbReference>
<dbReference type="PATRIC" id="fig|1698261.3.peg.39"/>
<keyword evidence="3" id="KW-0663">Pyridoxal phosphate</keyword>
<dbReference type="EMBL" id="LHXL01000001">
    <property type="protein sequence ID" value="KXA90734.1"/>
    <property type="molecule type" value="Genomic_DNA"/>
</dbReference>
<protein>
    <submittedName>
        <fullName evidence="8">Threonine aldolase</fullName>
    </submittedName>
</protein>
<dbReference type="AlphaFoldDB" id="A0A133U969"/>
<organism evidence="8 9">
    <name type="scientific">candidate division MSBL1 archaeon SCGC-AAA259D14</name>
    <dbReference type="NCBI Taxonomy" id="1698261"/>
    <lineage>
        <taxon>Archaea</taxon>
        <taxon>Methanobacteriati</taxon>
        <taxon>Methanobacteriota</taxon>
        <taxon>candidate division MSBL1</taxon>
    </lineage>
</organism>
<dbReference type="NCBIfam" id="NF041359">
    <property type="entry name" value="GntG_guanitoxin"/>
    <property type="match status" value="1"/>
</dbReference>
<dbReference type="InterPro" id="IPR001597">
    <property type="entry name" value="ArAA_b-elim_lyase/Thr_aldolase"/>
</dbReference>
<evidence type="ECO:0000256" key="6">
    <source>
        <dbReference type="SAM" id="Coils"/>
    </source>
</evidence>
<accession>A0A133U969</accession>
<gene>
    <name evidence="8" type="ORF">AKJ62_00160</name>
</gene>
<proteinExistence type="inferred from homology"/>
<keyword evidence="6" id="KW-0175">Coiled coil</keyword>
<dbReference type="SUPFAM" id="SSF53383">
    <property type="entry name" value="PLP-dependent transferases"/>
    <property type="match status" value="1"/>
</dbReference>
<dbReference type="PANTHER" id="PTHR48097:SF9">
    <property type="entry name" value="L-THREONINE ALDOLASE"/>
    <property type="match status" value="1"/>
</dbReference>
<dbReference type="NCBIfam" id="NF007825">
    <property type="entry name" value="PRK10534.1"/>
    <property type="match status" value="1"/>
</dbReference>
<dbReference type="InterPro" id="IPR015422">
    <property type="entry name" value="PyrdxlP-dep_Trfase_small"/>
</dbReference>
<comment type="caution">
    <text evidence="8">The sequence shown here is derived from an EMBL/GenBank/DDBJ whole genome shotgun (WGS) entry which is preliminary data.</text>
</comment>
<dbReference type="Gene3D" id="3.40.640.10">
    <property type="entry name" value="Type I PLP-dependent aspartate aminotransferase-like (Major domain)"/>
    <property type="match status" value="1"/>
</dbReference>